<accession>A0ABR8BJ78</accession>
<sequence length="234" mass="27063">MMIHKTFERQTVNVDYSNQVWQCDHSKLDILLVDKHGESVTLPYLTLIIDSYSRCIMGFHLGFDRPSSHSIFLALRHAILPKQYGKEYQLNGEWVTYGVPEILCGDASRDFRSQRLGQICLQLGINYRLRDDHLSQGGFAERIFRRINTEFLAALPGYINSNIQAQSSLNIAEEEAYLTLQELNLRLVRYIVDIYNQQLDATQGTQTRLQRWESGLSTQPVIFNEQGLDIYLQN</sequence>
<protein>
    <submittedName>
        <fullName evidence="2">DDE-type integrase/transposase/recombinase</fullName>
    </submittedName>
</protein>
<feature type="domain" description="Integrase catalytic" evidence="1">
    <location>
        <begin position="7"/>
        <end position="216"/>
    </location>
</feature>
<evidence type="ECO:0000259" key="1">
    <source>
        <dbReference type="PROSITE" id="PS50994"/>
    </source>
</evidence>
<comment type="caution">
    <text evidence="2">The sequence shown here is derived from an EMBL/GenBank/DDBJ whole genome shotgun (WGS) entry which is preliminary data.</text>
</comment>
<dbReference type="InterPro" id="IPR036397">
    <property type="entry name" value="RNaseH_sf"/>
</dbReference>
<dbReference type="InterPro" id="IPR001584">
    <property type="entry name" value="Integrase_cat-core"/>
</dbReference>
<dbReference type="EMBL" id="JACJQL010000045">
    <property type="protein sequence ID" value="MBD2254158.1"/>
    <property type="molecule type" value="Genomic_DNA"/>
</dbReference>
<organism evidence="2 3">
    <name type="scientific">Nostoc parmelioides FACHB-3921</name>
    <dbReference type="NCBI Taxonomy" id="2692909"/>
    <lineage>
        <taxon>Bacteria</taxon>
        <taxon>Bacillati</taxon>
        <taxon>Cyanobacteriota</taxon>
        <taxon>Cyanophyceae</taxon>
        <taxon>Nostocales</taxon>
        <taxon>Nostocaceae</taxon>
        <taxon>Nostoc</taxon>
    </lineage>
</organism>
<gene>
    <name evidence="2" type="ORF">H6G14_23080</name>
</gene>
<evidence type="ECO:0000313" key="3">
    <source>
        <dbReference type="Proteomes" id="UP000621307"/>
    </source>
</evidence>
<dbReference type="PROSITE" id="PS50994">
    <property type="entry name" value="INTEGRASE"/>
    <property type="match status" value="1"/>
</dbReference>
<dbReference type="SUPFAM" id="SSF53098">
    <property type="entry name" value="Ribonuclease H-like"/>
    <property type="match status" value="1"/>
</dbReference>
<dbReference type="RefSeq" id="WP_190570061.1">
    <property type="nucleotide sequence ID" value="NZ_JACJQL010000045.1"/>
</dbReference>
<dbReference type="Proteomes" id="UP000621307">
    <property type="component" value="Unassembled WGS sequence"/>
</dbReference>
<dbReference type="Gene3D" id="3.30.420.10">
    <property type="entry name" value="Ribonuclease H-like superfamily/Ribonuclease H"/>
    <property type="match status" value="1"/>
</dbReference>
<keyword evidence="3" id="KW-1185">Reference proteome</keyword>
<name>A0ABR8BJ78_9NOSO</name>
<dbReference type="InterPro" id="IPR012337">
    <property type="entry name" value="RNaseH-like_sf"/>
</dbReference>
<proteinExistence type="predicted"/>
<reference evidence="2 3" key="1">
    <citation type="journal article" date="2020" name="ISME J.">
        <title>Comparative genomics reveals insights into cyanobacterial evolution and habitat adaptation.</title>
        <authorList>
            <person name="Chen M.Y."/>
            <person name="Teng W.K."/>
            <person name="Zhao L."/>
            <person name="Hu C.X."/>
            <person name="Zhou Y.K."/>
            <person name="Han B.P."/>
            <person name="Song L.R."/>
            <person name="Shu W.S."/>
        </authorList>
    </citation>
    <scope>NUCLEOTIDE SEQUENCE [LARGE SCALE GENOMIC DNA]</scope>
    <source>
        <strain evidence="2 3">FACHB-3921</strain>
    </source>
</reference>
<evidence type="ECO:0000313" key="2">
    <source>
        <dbReference type="EMBL" id="MBD2254158.1"/>
    </source>
</evidence>